<protein>
    <recommendedName>
        <fullName evidence="2">VWFA domain-containing protein</fullName>
    </recommendedName>
</protein>
<evidence type="ECO:0000259" key="2">
    <source>
        <dbReference type="PROSITE" id="PS50234"/>
    </source>
</evidence>
<dbReference type="Proteomes" id="UP001162541">
    <property type="component" value="Chromosome 7"/>
</dbReference>
<dbReference type="PROSITE" id="PS50234">
    <property type="entry name" value="VWFA"/>
    <property type="match status" value="1"/>
</dbReference>
<keyword evidence="1" id="KW-0472">Membrane</keyword>
<dbReference type="Pfam" id="PF00092">
    <property type="entry name" value="VWA"/>
    <property type="match status" value="1"/>
</dbReference>
<feature type="transmembrane region" description="Helical" evidence="1">
    <location>
        <begin position="558"/>
        <end position="583"/>
    </location>
</feature>
<dbReference type="Gene3D" id="3.40.50.410">
    <property type="entry name" value="von Willebrand factor, type A domain"/>
    <property type="match status" value="1"/>
</dbReference>
<name>A0A176VLB4_MARPO</name>
<gene>
    <name evidence="4" type="ORF">AXG93_3873s1140</name>
    <name evidence="3" type="ORF">Mp_7g15360</name>
</gene>
<dbReference type="PANTHER" id="PTHR10166:SF37">
    <property type="entry name" value="STOLID, ISOFORM H"/>
    <property type="match status" value="1"/>
</dbReference>
<dbReference type="EMBL" id="AP019872">
    <property type="protein sequence ID" value="BBN17536.1"/>
    <property type="molecule type" value="Genomic_DNA"/>
</dbReference>
<evidence type="ECO:0000256" key="1">
    <source>
        <dbReference type="SAM" id="Phobius"/>
    </source>
</evidence>
<accession>A0A176VLB4</accession>
<dbReference type="EMBL" id="LVLJ01003602">
    <property type="protein sequence ID" value="OAE20556.1"/>
    <property type="molecule type" value="Genomic_DNA"/>
</dbReference>
<dbReference type="GO" id="GO:0005245">
    <property type="term" value="F:voltage-gated calcium channel activity"/>
    <property type="evidence" value="ECO:0007669"/>
    <property type="project" value="TreeGrafter"/>
</dbReference>
<dbReference type="AlphaFoldDB" id="A0A176VLB4"/>
<dbReference type="CDD" id="cd00198">
    <property type="entry name" value="vWFA"/>
    <property type="match status" value="1"/>
</dbReference>
<proteinExistence type="predicted"/>
<dbReference type="SUPFAM" id="SSF53300">
    <property type="entry name" value="vWA-like"/>
    <property type="match status" value="1"/>
</dbReference>
<evidence type="ECO:0000313" key="6">
    <source>
        <dbReference type="Proteomes" id="UP001162541"/>
    </source>
</evidence>
<reference evidence="6" key="3">
    <citation type="journal article" date="2020" name="Curr. Biol.">
        <title>Chromatin organization in early land plants reveals an ancestral association between H3K27me3, transposons, and constitutive heterochromatin.</title>
        <authorList>
            <person name="Montgomery S.A."/>
            <person name="Tanizawa Y."/>
            <person name="Galik B."/>
            <person name="Wang N."/>
            <person name="Ito T."/>
            <person name="Mochizuki T."/>
            <person name="Akimcheva S."/>
            <person name="Bowman J.L."/>
            <person name="Cognat V."/>
            <person name="Marechal-Drouard L."/>
            <person name="Ekker H."/>
            <person name="Hong S.F."/>
            <person name="Kohchi T."/>
            <person name="Lin S.S."/>
            <person name="Liu L.D."/>
            <person name="Nakamura Y."/>
            <person name="Valeeva L.R."/>
            <person name="Shakirov E.V."/>
            <person name="Shippen D.E."/>
            <person name="Wei W.L."/>
            <person name="Yagura M."/>
            <person name="Yamaoka S."/>
            <person name="Yamato K.T."/>
            <person name="Liu C."/>
            <person name="Berger F."/>
        </authorList>
    </citation>
    <scope>NUCLEOTIDE SEQUENCE [LARGE SCALE GENOMIC DNA]</scope>
    <source>
        <strain evidence="6">Tak-1</strain>
    </source>
</reference>
<evidence type="ECO:0000313" key="5">
    <source>
        <dbReference type="Proteomes" id="UP000077202"/>
    </source>
</evidence>
<evidence type="ECO:0000313" key="4">
    <source>
        <dbReference type="EMBL" id="OAE20556.1"/>
    </source>
</evidence>
<dbReference type="InterPro" id="IPR036465">
    <property type="entry name" value="vWFA_dom_sf"/>
</dbReference>
<keyword evidence="1" id="KW-0812">Transmembrane</keyword>
<keyword evidence="1" id="KW-1133">Transmembrane helix</keyword>
<dbReference type="GO" id="GO:0005891">
    <property type="term" value="C:voltage-gated calcium channel complex"/>
    <property type="evidence" value="ECO:0007669"/>
    <property type="project" value="TreeGrafter"/>
</dbReference>
<dbReference type="InterPro" id="IPR051173">
    <property type="entry name" value="Ca_channel_alpha-2/delta"/>
</dbReference>
<organism evidence="4 5">
    <name type="scientific">Marchantia polymorpha subsp. ruderalis</name>
    <dbReference type="NCBI Taxonomy" id="1480154"/>
    <lineage>
        <taxon>Eukaryota</taxon>
        <taxon>Viridiplantae</taxon>
        <taxon>Streptophyta</taxon>
        <taxon>Embryophyta</taxon>
        <taxon>Marchantiophyta</taxon>
        <taxon>Marchantiopsida</taxon>
        <taxon>Marchantiidae</taxon>
        <taxon>Marchantiales</taxon>
        <taxon>Marchantiaceae</taxon>
        <taxon>Marchantia</taxon>
    </lineage>
</organism>
<dbReference type="Proteomes" id="UP000077202">
    <property type="component" value="Unassembled WGS sequence"/>
</dbReference>
<keyword evidence="5" id="KW-1185">Reference proteome</keyword>
<evidence type="ECO:0000313" key="3">
    <source>
        <dbReference type="EMBL" id="BBN17536.1"/>
    </source>
</evidence>
<reference evidence="3" key="2">
    <citation type="journal article" date="2019" name="Curr. Biol.">
        <title>Chromatin organization in early land plants reveals an ancestral association between H3K27me3, transposons, and constitutive heterochromatin.</title>
        <authorList>
            <person name="Montgomery S.A."/>
            <person name="Tanizawa Y."/>
            <person name="Galik B."/>
            <person name="Wang N."/>
            <person name="Ito T."/>
            <person name="Mochizuki T."/>
            <person name="Akimcheva S."/>
            <person name="Bowman J."/>
            <person name="Cognat V."/>
            <person name="Drouard L."/>
            <person name="Ekker H."/>
            <person name="Houng S."/>
            <person name="Kohchi T."/>
            <person name="Lin S."/>
            <person name="Liu L.D."/>
            <person name="Nakamura Y."/>
            <person name="Valeeva L.R."/>
            <person name="Shakirov E.V."/>
            <person name="Shippen D.E."/>
            <person name="Wei W."/>
            <person name="Yagura M."/>
            <person name="Yamaoka S."/>
            <person name="Yamato K.T."/>
            <person name="Liu C."/>
            <person name="Berger F."/>
        </authorList>
    </citation>
    <scope>NUCLEOTIDE SEQUENCE [LARGE SCALE GENOMIC DNA]</scope>
    <source>
        <strain evidence="3">Tak-1</strain>
    </source>
</reference>
<sequence>MVRRWSVGDLRRSRVRIIVHVAVIFIVISQSSQAGGQPMQRIRGDEYLALIEDSVLQLAGRVAEMYPWPEQCDTDAPGACAACTQDECRPLTGPTQCVNVTKNARCNTHFPGCVASIAVSKDESRVAFPRESIEERPDKAQLKSICGTKGLDGVFKDLYAKNPYHASYYVGFIDGTRRLYPGRDEADENSLYSCAAYDPRKRPWYNAAITHRNHLIILIDTRYVPLDASFTQKTDTLSLYKDFAQELLQAVYDGDRVNVVAFDSKARALVPSSVVVEINVEHPQHHDELEVLDSKMAELTRPDQGGDKLASSNLGSGLQEALRLFGEADDTMAKNIIVFTNGGILSDEALNTTLDAVASNSVRLFLYSTKSTDANHQLLNQVANRSRGIHIRLTSSQNRLWSLRSYFSYLAALQQTAGRIMPFWTPSYTDYYDIGEITTVTVPILSPVGQPVGSSEKADTPQRLIGVAGIDVLYLEIGDILDEFRAALQNRQVEDGVYDDHVFNSTMPYDDSSVDSCNEISDGPDVLCKSDSNVKTKFLDRMCCRTCSEGSGRSNSKFWIYMGSSLGGLFVMAVLISILIIFLRIRRGPVAAVEPEPPKAPDPPPKHSNPHHTLTKLIADRLPERSKPVSIVVPTIVQVAT</sequence>
<dbReference type="PANTHER" id="PTHR10166">
    <property type="entry name" value="VOLTAGE-DEPENDENT CALCIUM CHANNEL SUBUNIT ALPHA-2/DELTA-RELATED"/>
    <property type="match status" value="1"/>
</dbReference>
<dbReference type="InterPro" id="IPR002035">
    <property type="entry name" value="VWF_A"/>
</dbReference>
<feature type="domain" description="VWFA" evidence="2">
    <location>
        <begin position="214"/>
        <end position="410"/>
    </location>
</feature>
<reference evidence="4 5" key="1">
    <citation type="submission" date="2016-03" db="EMBL/GenBank/DDBJ databases">
        <title>Mechanisms controlling the formation of the plant cell surface in tip-growing cells are functionally conserved among land plants.</title>
        <authorList>
            <person name="Honkanen S."/>
            <person name="Jones V.A."/>
            <person name="Morieri G."/>
            <person name="Champion C."/>
            <person name="Hetherington A.J."/>
            <person name="Kelly S."/>
            <person name="Saint-Marcoux D."/>
            <person name="Proust H."/>
            <person name="Prescott H."/>
            <person name="Dolan L."/>
        </authorList>
    </citation>
    <scope>NUCLEOTIDE SEQUENCE [LARGE SCALE GENOMIC DNA]</scope>
    <source>
        <strain evidence="5">cv. Tak-1 and cv. Tak-2</strain>
        <tissue evidence="4">Whole gametophyte</tissue>
    </source>
</reference>